<evidence type="ECO:0000256" key="2">
    <source>
        <dbReference type="ARBA" id="ARBA00011926"/>
    </source>
</evidence>
<organism evidence="15 16">
    <name type="scientific">Schizopora paradoxa</name>
    <dbReference type="NCBI Taxonomy" id="27342"/>
    <lineage>
        <taxon>Eukaryota</taxon>
        <taxon>Fungi</taxon>
        <taxon>Dikarya</taxon>
        <taxon>Basidiomycota</taxon>
        <taxon>Agaricomycotina</taxon>
        <taxon>Agaricomycetes</taxon>
        <taxon>Hymenochaetales</taxon>
        <taxon>Schizoporaceae</taxon>
        <taxon>Schizopora</taxon>
    </lineage>
</organism>
<evidence type="ECO:0000256" key="9">
    <source>
        <dbReference type="ARBA" id="ARBA00033387"/>
    </source>
</evidence>
<dbReference type="Gene3D" id="3.40.50.150">
    <property type="entry name" value="Vaccinia Virus protein VP39"/>
    <property type="match status" value="1"/>
</dbReference>
<evidence type="ECO:0000256" key="3">
    <source>
        <dbReference type="ARBA" id="ARBA00022603"/>
    </source>
</evidence>
<evidence type="ECO:0000256" key="8">
    <source>
        <dbReference type="ARBA" id="ARBA00032772"/>
    </source>
</evidence>
<dbReference type="SUPFAM" id="SSF53335">
    <property type="entry name" value="S-adenosyl-L-methionine-dependent methyltransferases"/>
    <property type="match status" value="1"/>
</dbReference>
<dbReference type="InterPro" id="IPR039753">
    <property type="entry name" value="RG7MT1"/>
</dbReference>
<dbReference type="GO" id="GO:0004482">
    <property type="term" value="F:mRNA 5'-cap (guanine-N7-)-methyltransferase activity"/>
    <property type="evidence" value="ECO:0007669"/>
    <property type="project" value="UniProtKB-EC"/>
</dbReference>
<feature type="domain" description="MRNA cap 0 methyltransferase" evidence="14">
    <location>
        <begin position="233"/>
        <end position="526"/>
    </location>
</feature>
<accession>A0A0H2R7B4</accession>
<dbReference type="PANTHER" id="PTHR12189">
    <property type="entry name" value="MRNA GUANINE-7- METHYLTRANSFERASE"/>
    <property type="match status" value="1"/>
</dbReference>
<evidence type="ECO:0000313" key="16">
    <source>
        <dbReference type="Proteomes" id="UP000053477"/>
    </source>
</evidence>
<dbReference type="Pfam" id="PF03291">
    <property type="entry name" value="mRNA_G-N7_MeTrfase"/>
    <property type="match status" value="1"/>
</dbReference>
<feature type="compositionally biased region" description="Polar residues" evidence="12">
    <location>
        <begin position="111"/>
        <end position="124"/>
    </location>
</feature>
<evidence type="ECO:0000256" key="6">
    <source>
        <dbReference type="ARBA" id="ARBA00022884"/>
    </source>
</evidence>
<dbReference type="Pfam" id="PF07714">
    <property type="entry name" value="PK_Tyr_Ser-Thr"/>
    <property type="match status" value="1"/>
</dbReference>
<evidence type="ECO:0000256" key="4">
    <source>
        <dbReference type="ARBA" id="ARBA00022679"/>
    </source>
</evidence>
<dbReference type="InterPro" id="IPR000719">
    <property type="entry name" value="Prot_kinase_dom"/>
</dbReference>
<dbReference type="Gene3D" id="1.10.510.10">
    <property type="entry name" value="Transferase(Phosphotransferase) domain 1"/>
    <property type="match status" value="1"/>
</dbReference>
<keyword evidence="4" id="KW-0808">Transferase</keyword>
<evidence type="ECO:0000256" key="12">
    <source>
        <dbReference type="SAM" id="MobiDB-lite"/>
    </source>
</evidence>
<comment type="catalytic activity">
    <reaction evidence="10">
        <text>a 5'-end (5'-triphosphoguanosine)-ribonucleoside in mRNA + S-adenosyl-L-methionine = a 5'-end (N(7)-methyl 5'-triphosphoguanosine)-ribonucleoside in mRNA + S-adenosyl-L-homocysteine</text>
        <dbReference type="Rhea" id="RHEA:67008"/>
        <dbReference type="Rhea" id="RHEA-COMP:17166"/>
        <dbReference type="Rhea" id="RHEA-COMP:17167"/>
        <dbReference type="ChEBI" id="CHEBI:57856"/>
        <dbReference type="ChEBI" id="CHEBI:59789"/>
        <dbReference type="ChEBI" id="CHEBI:156461"/>
        <dbReference type="ChEBI" id="CHEBI:167617"/>
        <dbReference type="EC" id="2.1.1.56"/>
    </reaction>
</comment>
<dbReference type="GO" id="GO:0005634">
    <property type="term" value="C:nucleus"/>
    <property type="evidence" value="ECO:0007669"/>
    <property type="project" value="TreeGrafter"/>
</dbReference>
<keyword evidence="16" id="KW-1185">Reference proteome</keyword>
<dbReference type="EMBL" id="KQ086319">
    <property type="protein sequence ID" value="KLO05368.1"/>
    <property type="molecule type" value="Genomic_DNA"/>
</dbReference>
<dbReference type="CDD" id="cd02440">
    <property type="entry name" value="AdoMet_MTases"/>
    <property type="match status" value="1"/>
</dbReference>
<dbReference type="InterPro" id="IPR004971">
    <property type="entry name" value="mRNA_G-N7_MeTrfase_dom"/>
</dbReference>
<evidence type="ECO:0000313" key="15">
    <source>
        <dbReference type="EMBL" id="KLO05368.1"/>
    </source>
</evidence>
<reference evidence="15 16" key="1">
    <citation type="submission" date="2015-04" db="EMBL/GenBank/DDBJ databases">
        <title>Complete genome sequence of Schizopora paradoxa KUC8140, a cosmopolitan wood degrader in East Asia.</title>
        <authorList>
            <consortium name="DOE Joint Genome Institute"/>
            <person name="Min B."/>
            <person name="Park H."/>
            <person name="Jang Y."/>
            <person name="Kim J.-J."/>
            <person name="Kim K.H."/>
            <person name="Pangilinan J."/>
            <person name="Lipzen A."/>
            <person name="Riley R."/>
            <person name="Grigoriev I.V."/>
            <person name="Spatafora J.W."/>
            <person name="Choi I.-G."/>
        </authorList>
    </citation>
    <scope>NUCLEOTIDE SEQUENCE [LARGE SCALE GENOMIC DNA]</scope>
    <source>
        <strain evidence="15 16">KUC8140</strain>
    </source>
</reference>
<evidence type="ECO:0000256" key="5">
    <source>
        <dbReference type="ARBA" id="ARBA00022691"/>
    </source>
</evidence>
<dbReference type="SUPFAM" id="SSF56112">
    <property type="entry name" value="Protein kinase-like (PK-like)"/>
    <property type="match status" value="1"/>
</dbReference>
<dbReference type="InterPro" id="IPR001245">
    <property type="entry name" value="Ser-Thr/Tyr_kinase_cat_dom"/>
</dbReference>
<evidence type="ECO:0000256" key="7">
    <source>
        <dbReference type="ARBA" id="ARBA00023042"/>
    </source>
</evidence>
<dbReference type="PROSITE" id="PS51562">
    <property type="entry name" value="RNA_CAP0_MT"/>
    <property type="match status" value="1"/>
</dbReference>
<keyword evidence="6" id="KW-0694">RNA-binding</keyword>
<dbReference type="OrthoDB" id="10248867at2759"/>
<keyword evidence="3" id="KW-0489">Methyltransferase</keyword>
<feature type="region of interest" description="Disordered" evidence="12">
    <location>
        <begin position="157"/>
        <end position="190"/>
    </location>
</feature>
<evidence type="ECO:0000259" key="13">
    <source>
        <dbReference type="PROSITE" id="PS50011"/>
    </source>
</evidence>
<evidence type="ECO:0000259" key="14">
    <source>
        <dbReference type="PROSITE" id="PS51562"/>
    </source>
</evidence>
<name>A0A0H2R7B4_9AGAM</name>
<dbReference type="AlphaFoldDB" id="A0A0H2R7B4"/>
<feature type="region of interest" description="Disordered" evidence="12">
    <location>
        <begin position="109"/>
        <end position="130"/>
    </location>
</feature>
<sequence>MAKELHAVVPDELHGGPGHTQTTDMWAFGMVISELLTKKVPFNSIVESRVPMAILAGDLPREPDFRTFPNRFIFRGLWAVARQCWADDPQCRPSASEVLDELKPLMCGNKRGQNNYSNRSTSLTPAPGDDHITCETDRLENMMGKLAVKDVTTRTVLQSSGARPLDAIHQNRRDKGKNTRQPSLTSSKCRGFYKPRSNGAWAYPTPVIQPLSSGFILDPLQRPDVSVTEREKSPIIGLKFFNNWIKAVLILRYAYPALQASSCEGPNEYGYGVGRTAGRVLDIGCGKGGDLQKWQRVTAREYVGLDIVEVVVEQAKTRYFTSVASRQGPYMGATFACLDCFSITLSQTLHPTVLDPLFDVASMQFCVQNAFESINKVKVMFENVTRWLRKGGVFIGTMLNDQLLLSRLDSLPPNELSFGNAIHQVRFENREYKPEFGHRYWFYVQDAVKFVQEYVVYWETFVRIASEFNLELQYKSGFHEMYTEHCDEYGSLLQRMKVIDADGKSQMDEDQWETANLYIAFAFKKI</sequence>
<keyword evidence="5" id="KW-0949">S-adenosyl-L-methionine</keyword>
<feature type="compositionally biased region" description="Polar residues" evidence="12">
    <location>
        <begin position="179"/>
        <end position="188"/>
    </location>
</feature>
<dbReference type="InterPro" id="IPR029063">
    <property type="entry name" value="SAM-dependent_MTases_sf"/>
</dbReference>
<dbReference type="InterPro" id="IPR011009">
    <property type="entry name" value="Kinase-like_dom_sf"/>
</dbReference>
<evidence type="ECO:0000256" key="10">
    <source>
        <dbReference type="ARBA" id="ARBA00044712"/>
    </source>
</evidence>
<dbReference type="GO" id="GO:0005524">
    <property type="term" value="F:ATP binding"/>
    <property type="evidence" value="ECO:0007669"/>
    <property type="project" value="InterPro"/>
</dbReference>
<evidence type="ECO:0000256" key="1">
    <source>
        <dbReference type="ARBA" id="ARBA00003378"/>
    </source>
</evidence>
<dbReference type="GO" id="GO:0003723">
    <property type="term" value="F:RNA binding"/>
    <property type="evidence" value="ECO:0007669"/>
    <property type="project" value="UniProtKB-KW"/>
</dbReference>
<protein>
    <recommendedName>
        <fullName evidence="11">mRNA cap guanine-N(7) methyltransferase</fullName>
        <ecNumber evidence="2">2.1.1.56</ecNumber>
    </recommendedName>
    <alternativeName>
        <fullName evidence="8">mRNA (guanine-N(7))-methyltransferase</fullName>
    </alternativeName>
    <alternativeName>
        <fullName evidence="9">mRNA cap methyltransferase</fullName>
    </alternativeName>
</protein>
<feature type="domain" description="Protein kinase" evidence="13">
    <location>
        <begin position="1"/>
        <end position="106"/>
    </location>
</feature>
<dbReference type="FunCoup" id="A0A0H2R7B4">
    <property type="interactions" value="726"/>
</dbReference>
<comment type="function">
    <text evidence="1">Responsible for methylating the 5'-cap structure of mRNAs.</text>
</comment>
<dbReference type="EC" id="2.1.1.56" evidence="2"/>
<keyword evidence="7" id="KW-0506">mRNA capping</keyword>
<gene>
    <name evidence="15" type="ORF">SCHPADRAFT_729375</name>
</gene>
<dbReference type="InParanoid" id="A0A0H2R7B4"/>
<proteinExistence type="predicted"/>
<evidence type="ECO:0000256" key="11">
    <source>
        <dbReference type="ARBA" id="ARBA00049739"/>
    </source>
</evidence>
<dbReference type="PANTHER" id="PTHR12189:SF2">
    <property type="entry name" value="MRNA CAP GUANINE-N7 METHYLTRANSFERASE"/>
    <property type="match status" value="1"/>
</dbReference>
<dbReference type="Proteomes" id="UP000053477">
    <property type="component" value="Unassembled WGS sequence"/>
</dbReference>
<keyword evidence="7" id="KW-0507">mRNA processing</keyword>
<dbReference type="STRING" id="27342.A0A0H2R7B4"/>
<dbReference type="PROSITE" id="PS50011">
    <property type="entry name" value="PROTEIN_KINASE_DOM"/>
    <property type="match status" value="1"/>
</dbReference>
<dbReference type="GO" id="GO:0004672">
    <property type="term" value="F:protein kinase activity"/>
    <property type="evidence" value="ECO:0007669"/>
    <property type="project" value="InterPro"/>
</dbReference>